<dbReference type="Proteomes" id="UP000275078">
    <property type="component" value="Unassembled WGS sequence"/>
</dbReference>
<evidence type="ECO:0000313" key="2">
    <source>
        <dbReference type="Proteomes" id="UP000275078"/>
    </source>
</evidence>
<organism evidence="1 2">
    <name type="scientific">Ascobolus immersus RN42</name>
    <dbReference type="NCBI Taxonomy" id="1160509"/>
    <lineage>
        <taxon>Eukaryota</taxon>
        <taxon>Fungi</taxon>
        <taxon>Dikarya</taxon>
        <taxon>Ascomycota</taxon>
        <taxon>Pezizomycotina</taxon>
        <taxon>Pezizomycetes</taxon>
        <taxon>Pezizales</taxon>
        <taxon>Ascobolaceae</taxon>
        <taxon>Ascobolus</taxon>
    </lineage>
</organism>
<keyword evidence="2" id="KW-1185">Reference proteome</keyword>
<accession>A0A3N4HDR0</accession>
<gene>
    <name evidence="1" type="ORF">BJ508DRAFT_420013</name>
</gene>
<name>A0A3N4HDR0_ASCIM</name>
<reference evidence="1 2" key="1">
    <citation type="journal article" date="2018" name="Nat. Ecol. Evol.">
        <title>Pezizomycetes genomes reveal the molecular basis of ectomycorrhizal truffle lifestyle.</title>
        <authorList>
            <person name="Murat C."/>
            <person name="Payen T."/>
            <person name="Noel B."/>
            <person name="Kuo A."/>
            <person name="Morin E."/>
            <person name="Chen J."/>
            <person name="Kohler A."/>
            <person name="Krizsan K."/>
            <person name="Balestrini R."/>
            <person name="Da Silva C."/>
            <person name="Montanini B."/>
            <person name="Hainaut M."/>
            <person name="Levati E."/>
            <person name="Barry K.W."/>
            <person name="Belfiori B."/>
            <person name="Cichocki N."/>
            <person name="Clum A."/>
            <person name="Dockter R.B."/>
            <person name="Fauchery L."/>
            <person name="Guy J."/>
            <person name="Iotti M."/>
            <person name="Le Tacon F."/>
            <person name="Lindquist E.A."/>
            <person name="Lipzen A."/>
            <person name="Malagnac F."/>
            <person name="Mello A."/>
            <person name="Molinier V."/>
            <person name="Miyauchi S."/>
            <person name="Poulain J."/>
            <person name="Riccioni C."/>
            <person name="Rubini A."/>
            <person name="Sitrit Y."/>
            <person name="Splivallo R."/>
            <person name="Traeger S."/>
            <person name="Wang M."/>
            <person name="Zifcakova L."/>
            <person name="Wipf D."/>
            <person name="Zambonelli A."/>
            <person name="Paolocci F."/>
            <person name="Nowrousian M."/>
            <person name="Ottonello S."/>
            <person name="Baldrian P."/>
            <person name="Spatafora J.W."/>
            <person name="Henrissat B."/>
            <person name="Nagy L.G."/>
            <person name="Aury J.M."/>
            <person name="Wincker P."/>
            <person name="Grigoriev I.V."/>
            <person name="Bonfante P."/>
            <person name="Martin F.M."/>
        </authorList>
    </citation>
    <scope>NUCLEOTIDE SEQUENCE [LARGE SCALE GENOMIC DNA]</scope>
    <source>
        <strain evidence="1 2">RN42</strain>
    </source>
</reference>
<dbReference type="EMBL" id="ML119965">
    <property type="protein sequence ID" value="RPA71158.1"/>
    <property type="molecule type" value="Genomic_DNA"/>
</dbReference>
<sequence length="155" mass="17624">MSLSTPHQSISLHPSLLFSRQANDAGMIYCTYKEESPKTKWHSSAGCPKAYDEIIKCNEEQSRENCEKACKMIGDGSVMKEYMKCAKDRCSNYDEIKEKEEDLEKMWETEVFVKHRGYCELQEFIKPKGSSAGFVKGWKGASAVAMLAFGSMFLF</sequence>
<proteinExistence type="predicted"/>
<evidence type="ECO:0000313" key="1">
    <source>
        <dbReference type="EMBL" id="RPA71158.1"/>
    </source>
</evidence>
<dbReference type="AlphaFoldDB" id="A0A3N4HDR0"/>
<protein>
    <submittedName>
        <fullName evidence="1">Uncharacterized protein</fullName>
    </submittedName>
</protein>